<keyword evidence="3" id="KW-1185">Reference proteome</keyword>
<dbReference type="Pfam" id="PF04448">
    <property type="entry name" value="DUF551"/>
    <property type="match status" value="1"/>
</dbReference>
<evidence type="ECO:0000313" key="3">
    <source>
        <dbReference type="Proteomes" id="UP000697802"/>
    </source>
</evidence>
<organism evidence="2 3">
    <name type="scientific">Photorhabdus tasmaniensis</name>
    <dbReference type="NCBI Taxonomy" id="1004159"/>
    <lineage>
        <taxon>Bacteria</taxon>
        <taxon>Pseudomonadati</taxon>
        <taxon>Pseudomonadota</taxon>
        <taxon>Gammaproteobacteria</taxon>
        <taxon>Enterobacterales</taxon>
        <taxon>Morganellaceae</taxon>
        <taxon>Photorhabdus</taxon>
    </lineage>
</organism>
<gene>
    <name evidence="2" type="ORF">C5471_19205</name>
</gene>
<dbReference type="InterPro" id="IPR007539">
    <property type="entry name" value="DUF551"/>
</dbReference>
<dbReference type="Proteomes" id="UP000697802">
    <property type="component" value="Unassembled WGS sequence"/>
</dbReference>
<name>A0ABX0GKG3_9GAMM</name>
<protein>
    <recommendedName>
        <fullName evidence="1">DUF551 domain-containing protein</fullName>
    </recommendedName>
</protein>
<evidence type="ECO:0000259" key="1">
    <source>
        <dbReference type="Pfam" id="PF04448"/>
    </source>
</evidence>
<evidence type="ECO:0000313" key="2">
    <source>
        <dbReference type="EMBL" id="NHB89710.1"/>
    </source>
</evidence>
<accession>A0ABX0GKG3</accession>
<sequence length="115" mass="12922">MLSKRGFVSSLSIKLNASDGRIATKKNPANHTGGTFNMNWIKCSDRLPEPIKTVLIVISGRVYCGYLSMDEENGFYIPSGYIYMDLNAVGHWMELPQPPEDFDMTNKFKRINNGG</sequence>
<feature type="domain" description="DUF551" evidence="1">
    <location>
        <begin position="40"/>
        <end position="100"/>
    </location>
</feature>
<dbReference type="EMBL" id="PUJU01000053">
    <property type="protein sequence ID" value="NHB89710.1"/>
    <property type="molecule type" value="Genomic_DNA"/>
</dbReference>
<comment type="caution">
    <text evidence="2">The sequence shown here is derived from an EMBL/GenBank/DDBJ whole genome shotgun (WGS) entry which is preliminary data.</text>
</comment>
<proteinExistence type="predicted"/>
<reference evidence="2 3" key="1">
    <citation type="submission" date="2018-02" db="EMBL/GenBank/DDBJ databases">
        <authorList>
            <person name="Machado R.A."/>
        </authorList>
    </citation>
    <scope>NUCLEOTIDE SEQUENCE [LARGE SCALE GENOMIC DNA]</scope>
    <source>
        <strain evidence="2 3">T327</strain>
    </source>
</reference>